<feature type="binding site" evidence="13">
    <location>
        <position position="247"/>
    </location>
    <ligand>
        <name>ATP</name>
        <dbReference type="ChEBI" id="CHEBI:30616"/>
    </ligand>
</feature>
<feature type="domain" description="Protein kinase" evidence="16">
    <location>
        <begin position="218"/>
        <end position="409"/>
    </location>
</feature>
<dbReference type="GO" id="GO:0004674">
    <property type="term" value="F:protein serine/threonine kinase activity"/>
    <property type="evidence" value="ECO:0007669"/>
    <property type="project" value="UniProtKB-KW"/>
</dbReference>
<comment type="catalytic activity">
    <reaction evidence="12">
        <text>L-seryl-[protein] + ATP = O-phospho-L-seryl-[protein] + ADP + H(+)</text>
        <dbReference type="Rhea" id="RHEA:17989"/>
        <dbReference type="Rhea" id="RHEA-COMP:9863"/>
        <dbReference type="Rhea" id="RHEA-COMP:11604"/>
        <dbReference type="ChEBI" id="CHEBI:15378"/>
        <dbReference type="ChEBI" id="CHEBI:29999"/>
        <dbReference type="ChEBI" id="CHEBI:30616"/>
        <dbReference type="ChEBI" id="CHEBI:83421"/>
        <dbReference type="ChEBI" id="CHEBI:456216"/>
        <dbReference type="EC" id="2.7.11.1"/>
    </reaction>
</comment>
<evidence type="ECO:0000256" key="12">
    <source>
        <dbReference type="ARBA" id="ARBA00048679"/>
    </source>
</evidence>
<evidence type="ECO:0000256" key="14">
    <source>
        <dbReference type="RuleBase" id="RU000304"/>
    </source>
</evidence>
<evidence type="ECO:0000256" key="2">
    <source>
        <dbReference type="ARBA" id="ARBA00005575"/>
    </source>
</evidence>
<dbReference type="OrthoDB" id="10252171at2759"/>
<organism evidence="17 18">
    <name type="scientific">Gomphillus americanus</name>
    <dbReference type="NCBI Taxonomy" id="1940652"/>
    <lineage>
        <taxon>Eukaryota</taxon>
        <taxon>Fungi</taxon>
        <taxon>Dikarya</taxon>
        <taxon>Ascomycota</taxon>
        <taxon>Pezizomycotina</taxon>
        <taxon>Lecanoromycetes</taxon>
        <taxon>OSLEUM clade</taxon>
        <taxon>Ostropomycetidae</taxon>
        <taxon>Ostropales</taxon>
        <taxon>Graphidaceae</taxon>
        <taxon>Gomphilloideae</taxon>
        <taxon>Gomphillus</taxon>
    </lineage>
</organism>
<dbReference type="InterPro" id="IPR000253">
    <property type="entry name" value="FHA_dom"/>
</dbReference>
<dbReference type="PROSITE" id="PS00107">
    <property type="entry name" value="PROTEIN_KINASE_ATP"/>
    <property type="match status" value="1"/>
</dbReference>
<evidence type="ECO:0000313" key="18">
    <source>
        <dbReference type="Proteomes" id="UP000664169"/>
    </source>
</evidence>
<sequence>MPAVGSEDAQVVLVIEAQNQLAECIVDIPRNKSFLRNVPRKEMSTSELNSGRDSTPAIGIEQSSWELRLDKPPLRNGEWVFGSSEDPKICDIQLAADQRSGVSRRQFKIFHNFNSRMLLIGNLSRRGTYIRTRGEFDPLRATMVVEPSQSYVIRAGALQVAIILPDRTKEMQLQHVKYLERFMDTYRNQVQESSAVSDLVKSMDKPTPALVSKGNFDLVLKGDIGQGYFGLVQLGIQKTTGEVFAVKVIDKKKLRAHFDDADKRLANEKALAVKVIHTNVVQFHQVIDEPNTMTIIMNFAKLGDLSKHMHSNRFLLQEIHVIARQQCSAIAYLHDIGITHRDIKPENILLESRKPLVTKLADFGETSLSVELRTYSGTEAYQAPELEEKRESDIYTNKVDVWSLGLVLV</sequence>
<dbReference type="SUPFAM" id="SSF49879">
    <property type="entry name" value="SMAD/FHA domain"/>
    <property type="match status" value="1"/>
</dbReference>
<dbReference type="PANTHER" id="PTHR24348:SF22">
    <property type="entry name" value="NON-SPECIFIC SERINE_THREONINE PROTEIN KINASE"/>
    <property type="match status" value="1"/>
</dbReference>
<dbReference type="GO" id="GO:0010506">
    <property type="term" value="P:regulation of autophagy"/>
    <property type="evidence" value="ECO:0007669"/>
    <property type="project" value="InterPro"/>
</dbReference>
<dbReference type="Gene3D" id="2.60.200.20">
    <property type="match status" value="1"/>
</dbReference>
<dbReference type="PROSITE" id="PS00108">
    <property type="entry name" value="PROTEIN_KINASE_ST"/>
    <property type="match status" value="1"/>
</dbReference>
<dbReference type="GO" id="GO:0005829">
    <property type="term" value="C:cytosol"/>
    <property type="evidence" value="ECO:0007669"/>
    <property type="project" value="TreeGrafter"/>
</dbReference>
<evidence type="ECO:0000259" key="15">
    <source>
        <dbReference type="PROSITE" id="PS50006"/>
    </source>
</evidence>
<evidence type="ECO:0000256" key="4">
    <source>
        <dbReference type="ARBA" id="ARBA00022527"/>
    </source>
</evidence>
<evidence type="ECO:0000256" key="11">
    <source>
        <dbReference type="ARBA" id="ARBA00047899"/>
    </source>
</evidence>
<dbReference type="InterPro" id="IPR045269">
    <property type="entry name" value="Atg1-like"/>
</dbReference>
<evidence type="ECO:0000256" key="6">
    <source>
        <dbReference type="ARBA" id="ARBA00022741"/>
    </source>
</evidence>
<reference evidence="17" key="1">
    <citation type="submission" date="2021-03" db="EMBL/GenBank/DDBJ databases">
        <authorList>
            <person name="Tagirdzhanova G."/>
        </authorList>
    </citation>
    <scope>NUCLEOTIDE SEQUENCE</scope>
</reference>
<dbReference type="Proteomes" id="UP000664169">
    <property type="component" value="Unassembled WGS sequence"/>
</dbReference>
<evidence type="ECO:0000259" key="16">
    <source>
        <dbReference type="PROSITE" id="PS50011"/>
    </source>
</evidence>
<evidence type="ECO:0000256" key="9">
    <source>
        <dbReference type="ARBA" id="ARBA00023006"/>
    </source>
</evidence>
<feature type="domain" description="FHA" evidence="15">
    <location>
        <begin position="79"/>
        <end position="130"/>
    </location>
</feature>
<dbReference type="Gene3D" id="1.10.510.10">
    <property type="entry name" value="Transferase(Phosphotransferase) domain 1"/>
    <property type="match status" value="1"/>
</dbReference>
<dbReference type="InterPro" id="IPR008984">
    <property type="entry name" value="SMAD_FHA_dom_sf"/>
</dbReference>
<name>A0A8H3EF84_9LECA</name>
<evidence type="ECO:0000256" key="5">
    <source>
        <dbReference type="ARBA" id="ARBA00022679"/>
    </source>
</evidence>
<keyword evidence="8 13" id="KW-0067">ATP-binding</keyword>
<keyword evidence="9" id="KW-0072">Autophagy</keyword>
<proteinExistence type="inferred from homology"/>
<evidence type="ECO:0000256" key="7">
    <source>
        <dbReference type="ARBA" id="ARBA00022777"/>
    </source>
</evidence>
<evidence type="ECO:0000256" key="3">
    <source>
        <dbReference type="ARBA" id="ARBA00012513"/>
    </source>
</evidence>
<dbReference type="InterPro" id="IPR008271">
    <property type="entry name" value="Ser/Thr_kinase_AS"/>
</dbReference>
<protein>
    <recommendedName>
        <fullName evidence="3">non-specific serine/threonine protein kinase</fullName>
        <ecNumber evidence="3">2.7.11.1</ecNumber>
    </recommendedName>
    <alternativeName>
        <fullName evidence="10">Autophagy-related protein 1</fullName>
    </alternativeName>
</protein>
<dbReference type="GO" id="GO:0005524">
    <property type="term" value="F:ATP binding"/>
    <property type="evidence" value="ECO:0007669"/>
    <property type="project" value="UniProtKB-UniRule"/>
</dbReference>
<comment type="similarity">
    <text evidence="2">Belongs to the protein kinase superfamily. CAMK Ser/Thr protein kinase family. CHEK2 subfamily.</text>
</comment>
<keyword evidence="5" id="KW-0808">Transferase</keyword>
<evidence type="ECO:0000256" key="1">
    <source>
        <dbReference type="ARBA" id="ARBA00004623"/>
    </source>
</evidence>
<evidence type="ECO:0000256" key="8">
    <source>
        <dbReference type="ARBA" id="ARBA00022840"/>
    </source>
</evidence>
<keyword evidence="6 13" id="KW-0547">Nucleotide-binding</keyword>
<keyword evidence="7" id="KW-0418">Kinase</keyword>
<dbReference type="Pfam" id="PF00069">
    <property type="entry name" value="Pkinase"/>
    <property type="match status" value="1"/>
</dbReference>
<dbReference type="SMART" id="SM00220">
    <property type="entry name" value="S_TKc"/>
    <property type="match status" value="1"/>
</dbReference>
<dbReference type="InterPro" id="IPR017441">
    <property type="entry name" value="Protein_kinase_ATP_BS"/>
</dbReference>
<keyword evidence="4 14" id="KW-0723">Serine/threonine-protein kinase</keyword>
<dbReference type="AlphaFoldDB" id="A0A8H3EF84"/>
<gene>
    <name evidence="17" type="ORF">GOMPHAMPRED_002865</name>
</gene>
<dbReference type="PANTHER" id="PTHR24348">
    <property type="entry name" value="SERINE/THREONINE-PROTEIN KINASE UNC-51-RELATED"/>
    <property type="match status" value="1"/>
</dbReference>
<dbReference type="InterPro" id="IPR011009">
    <property type="entry name" value="Kinase-like_dom_sf"/>
</dbReference>
<dbReference type="GO" id="GO:0005776">
    <property type="term" value="C:autophagosome"/>
    <property type="evidence" value="ECO:0007669"/>
    <property type="project" value="TreeGrafter"/>
</dbReference>
<dbReference type="PROSITE" id="PS50006">
    <property type="entry name" value="FHA_DOMAIN"/>
    <property type="match status" value="1"/>
</dbReference>
<evidence type="ECO:0000256" key="10">
    <source>
        <dbReference type="ARBA" id="ARBA00030237"/>
    </source>
</evidence>
<comment type="caution">
    <text evidence="17">The sequence shown here is derived from an EMBL/GenBank/DDBJ whole genome shotgun (WGS) entry which is preliminary data.</text>
</comment>
<dbReference type="EMBL" id="CAJPDQ010000002">
    <property type="protein sequence ID" value="CAF9904515.1"/>
    <property type="molecule type" value="Genomic_DNA"/>
</dbReference>
<comment type="subcellular location">
    <subcellularLocation>
        <location evidence="1">Preautophagosomal structure membrane</location>
        <topology evidence="1">Peripheral membrane protein</topology>
    </subcellularLocation>
</comment>
<dbReference type="EC" id="2.7.11.1" evidence="3"/>
<dbReference type="SUPFAM" id="SSF56112">
    <property type="entry name" value="Protein kinase-like (PK-like)"/>
    <property type="match status" value="1"/>
</dbReference>
<evidence type="ECO:0000313" key="17">
    <source>
        <dbReference type="EMBL" id="CAF9904515.1"/>
    </source>
</evidence>
<comment type="catalytic activity">
    <reaction evidence="11">
        <text>L-threonyl-[protein] + ATP = O-phospho-L-threonyl-[protein] + ADP + H(+)</text>
        <dbReference type="Rhea" id="RHEA:46608"/>
        <dbReference type="Rhea" id="RHEA-COMP:11060"/>
        <dbReference type="Rhea" id="RHEA-COMP:11605"/>
        <dbReference type="ChEBI" id="CHEBI:15378"/>
        <dbReference type="ChEBI" id="CHEBI:30013"/>
        <dbReference type="ChEBI" id="CHEBI:30616"/>
        <dbReference type="ChEBI" id="CHEBI:61977"/>
        <dbReference type="ChEBI" id="CHEBI:456216"/>
        <dbReference type="EC" id="2.7.11.1"/>
    </reaction>
</comment>
<dbReference type="PROSITE" id="PS50011">
    <property type="entry name" value="PROTEIN_KINASE_DOM"/>
    <property type="match status" value="1"/>
</dbReference>
<dbReference type="GO" id="GO:0034045">
    <property type="term" value="C:phagophore assembly site membrane"/>
    <property type="evidence" value="ECO:0007669"/>
    <property type="project" value="UniProtKB-SubCell"/>
</dbReference>
<evidence type="ECO:0000256" key="13">
    <source>
        <dbReference type="PROSITE-ProRule" id="PRU10141"/>
    </source>
</evidence>
<keyword evidence="18" id="KW-1185">Reference proteome</keyword>
<dbReference type="GO" id="GO:0000045">
    <property type="term" value="P:autophagosome assembly"/>
    <property type="evidence" value="ECO:0007669"/>
    <property type="project" value="TreeGrafter"/>
</dbReference>
<accession>A0A8H3EF84</accession>
<dbReference type="InterPro" id="IPR000719">
    <property type="entry name" value="Prot_kinase_dom"/>
</dbReference>